<accession>A0A0A0KXA4</accession>
<keyword evidence="2" id="KW-0472">Membrane</keyword>
<reference evidence="3 4" key="2">
    <citation type="journal article" date="2009" name="PLoS ONE">
        <title>An integrated genetic and cytogenetic map of the cucumber genome.</title>
        <authorList>
            <person name="Ren Y."/>
            <person name="Zhang Z."/>
            <person name="Liu J."/>
            <person name="Staub J.E."/>
            <person name="Han Y."/>
            <person name="Cheng Z."/>
            <person name="Li X."/>
            <person name="Lu J."/>
            <person name="Miao H."/>
            <person name="Kang H."/>
            <person name="Xie B."/>
            <person name="Gu X."/>
            <person name="Wang X."/>
            <person name="Du Y."/>
            <person name="Jin W."/>
            <person name="Huang S."/>
        </authorList>
    </citation>
    <scope>NUCLEOTIDE SEQUENCE [LARGE SCALE GENOMIC DNA]</scope>
    <source>
        <strain evidence="4">cv. 9930</strain>
    </source>
</reference>
<keyword evidence="2" id="KW-0812">Transmembrane</keyword>
<keyword evidence="4" id="KW-1185">Reference proteome</keyword>
<proteinExistence type="predicted"/>
<evidence type="ECO:0000313" key="3">
    <source>
        <dbReference type="EMBL" id="KGN53474.1"/>
    </source>
</evidence>
<dbReference type="AlphaFoldDB" id="A0A0A0KXA4"/>
<evidence type="ECO:0000313" key="4">
    <source>
        <dbReference type="Proteomes" id="UP000029981"/>
    </source>
</evidence>
<protein>
    <submittedName>
        <fullName evidence="3">Uncharacterized protein</fullName>
    </submittedName>
</protein>
<gene>
    <name evidence="3" type="ORF">Csa_4G056645</name>
</gene>
<feature type="region of interest" description="Disordered" evidence="1">
    <location>
        <begin position="1"/>
        <end position="25"/>
    </location>
</feature>
<reference evidence="3 4" key="3">
    <citation type="journal article" date="2010" name="BMC Genomics">
        <title>Transcriptome sequencing and comparative analysis of cucumber flowers with different sex types.</title>
        <authorList>
            <person name="Guo S."/>
            <person name="Zheng Y."/>
            <person name="Joung J.G."/>
            <person name="Liu S."/>
            <person name="Zhang Z."/>
            <person name="Crasta O.R."/>
            <person name="Sobral B.W."/>
            <person name="Xu Y."/>
            <person name="Huang S."/>
            <person name="Fei Z."/>
        </authorList>
    </citation>
    <scope>NUCLEOTIDE SEQUENCE [LARGE SCALE GENOMIC DNA]</scope>
    <source>
        <strain evidence="4">cv. 9930</strain>
    </source>
</reference>
<evidence type="ECO:0000256" key="1">
    <source>
        <dbReference type="SAM" id="MobiDB-lite"/>
    </source>
</evidence>
<evidence type="ECO:0000256" key="2">
    <source>
        <dbReference type="SAM" id="Phobius"/>
    </source>
</evidence>
<name>A0A0A0KXA4_CUCSA</name>
<reference evidence="3 4" key="1">
    <citation type="journal article" date="2009" name="Nat. Genet.">
        <title>The genome of the cucumber, Cucumis sativus L.</title>
        <authorList>
            <person name="Huang S."/>
            <person name="Li R."/>
            <person name="Zhang Z."/>
            <person name="Li L."/>
            <person name="Gu X."/>
            <person name="Fan W."/>
            <person name="Lucas W.J."/>
            <person name="Wang X."/>
            <person name="Xie B."/>
            <person name="Ni P."/>
            <person name="Ren Y."/>
            <person name="Zhu H."/>
            <person name="Li J."/>
            <person name="Lin K."/>
            <person name="Jin W."/>
            <person name="Fei Z."/>
            <person name="Li G."/>
            <person name="Staub J."/>
            <person name="Kilian A."/>
            <person name="van der Vossen E.A."/>
            <person name="Wu Y."/>
            <person name="Guo J."/>
            <person name="He J."/>
            <person name="Jia Z."/>
            <person name="Ren Y."/>
            <person name="Tian G."/>
            <person name="Lu Y."/>
            <person name="Ruan J."/>
            <person name="Qian W."/>
            <person name="Wang M."/>
            <person name="Huang Q."/>
            <person name="Li B."/>
            <person name="Xuan Z."/>
            <person name="Cao J."/>
            <person name="Asan"/>
            <person name="Wu Z."/>
            <person name="Zhang J."/>
            <person name="Cai Q."/>
            <person name="Bai Y."/>
            <person name="Zhao B."/>
            <person name="Han Y."/>
            <person name="Li Y."/>
            <person name="Li X."/>
            <person name="Wang S."/>
            <person name="Shi Q."/>
            <person name="Liu S."/>
            <person name="Cho W.K."/>
            <person name="Kim J.Y."/>
            <person name="Xu Y."/>
            <person name="Heller-Uszynska K."/>
            <person name="Miao H."/>
            <person name="Cheng Z."/>
            <person name="Zhang S."/>
            <person name="Wu J."/>
            <person name="Yang Y."/>
            <person name="Kang H."/>
            <person name="Li M."/>
            <person name="Liang H."/>
            <person name="Ren X."/>
            <person name="Shi Z."/>
            <person name="Wen M."/>
            <person name="Jian M."/>
            <person name="Yang H."/>
            <person name="Zhang G."/>
            <person name="Yang Z."/>
            <person name="Chen R."/>
            <person name="Liu S."/>
            <person name="Li J."/>
            <person name="Ma L."/>
            <person name="Liu H."/>
            <person name="Zhou Y."/>
            <person name="Zhao J."/>
            <person name="Fang X."/>
            <person name="Li G."/>
            <person name="Fang L."/>
            <person name="Li Y."/>
            <person name="Liu D."/>
            <person name="Zheng H."/>
            <person name="Zhang Y."/>
            <person name="Qin N."/>
            <person name="Li Z."/>
            <person name="Yang G."/>
            <person name="Yang S."/>
            <person name="Bolund L."/>
            <person name="Kristiansen K."/>
            <person name="Zheng H."/>
            <person name="Li S."/>
            <person name="Zhang X."/>
            <person name="Yang H."/>
            <person name="Wang J."/>
            <person name="Sun R."/>
            <person name="Zhang B."/>
            <person name="Jiang S."/>
            <person name="Wang J."/>
            <person name="Du Y."/>
            <person name="Li S."/>
        </authorList>
    </citation>
    <scope>NUCLEOTIDE SEQUENCE [LARGE SCALE GENOMIC DNA]</scope>
    <source>
        <strain evidence="4">cv. 9930</strain>
    </source>
</reference>
<feature type="transmembrane region" description="Helical" evidence="2">
    <location>
        <begin position="85"/>
        <end position="101"/>
    </location>
</feature>
<keyword evidence="2" id="KW-1133">Transmembrane helix</keyword>
<organism evidence="3 4">
    <name type="scientific">Cucumis sativus</name>
    <name type="common">Cucumber</name>
    <dbReference type="NCBI Taxonomy" id="3659"/>
    <lineage>
        <taxon>Eukaryota</taxon>
        <taxon>Viridiplantae</taxon>
        <taxon>Streptophyta</taxon>
        <taxon>Embryophyta</taxon>
        <taxon>Tracheophyta</taxon>
        <taxon>Spermatophyta</taxon>
        <taxon>Magnoliopsida</taxon>
        <taxon>eudicotyledons</taxon>
        <taxon>Gunneridae</taxon>
        <taxon>Pentapetalae</taxon>
        <taxon>rosids</taxon>
        <taxon>fabids</taxon>
        <taxon>Cucurbitales</taxon>
        <taxon>Cucurbitaceae</taxon>
        <taxon>Benincaseae</taxon>
        <taxon>Cucumis</taxon>
    </lineage>
</organism>
<dbReference type="EMBL" id="CM002925">
    <property type="protein sequence ID" value="KGN53474.1"/>
    <property type="molecule type" value="Genomic_DNA"/>
</dbReference>
<dbReference type="Proteomes" id="UP000029981">
    <property type="component" value="Chromosome 4"/>
</dbReference>
<reference evidence="3 4" key="4">
    <citation type="journal article" date="2011" name="BMC Genomics">
        <title>RNA-Seq improves annotation of protein-coding genes in the cucumber genome.</title>
        <authorList>
            <person name="Li Z."/>
            <person name="Zhang Z."/>
            <person name="Yan P."/>
            <person name="Huang S."/>
            <person name="Fei Z."/>
            <person name="Lin K."/>
        </authorList>
    </citation>
    <scope>NUCLEOTIDE SEQUENCE [LARGE SCALE GENOMIC DNA]</scope>
    <source>
        <strain evidence="4">cv. 9930</strain>
    </source>
</reference>
<dbReference type="Gramene" id="KGN53474">
    <property type="protein sequence ID" value="KGN53474"/>
    <property type="gene ID" value="Csa_4G056645"/>
</dbReference>
<sequence>MRRHIRRPPLPLSRRNFPFPSARKTVPRHSNQVRKFYKRRCSLDVLPEISRASPLPKSWASDLQHRRKRTCASSRRTRDVSLQSLGFWSTMASALLFLFSGRF</sequence>